<evidence type="ECO:0000256" key="1">
    <source>
        <dbReference type="SAM" id="MobiDB-lite"/>
    </source>
</evidence>
<dbReference type="RefSeq" id="WP_135418917.1">
    <property type="nucleotide sequence ID" value="NZ_SRLB01000033.1"/>
</dbReference>
<evidence type="ECO:0000313" key="3">
    <source>
        <dbReference type="EMBL" id="TGD95124.1"/>
    </source>
</evidence>
<protein>
    <submittedName>
        <fullName evidence="3">Uncharacterized protein</fullName>
    </submittedName>
</protein>
<sequence>MSSFLRGLLGAASAFTLSLGVAPGSAQVPPPPVSRPPADPSQAVQAPAAQPPDARQLAADLRRRYAELNRIPTRLTQNFQARTRAVGQEDVATTGTLVTYQLGPYAKTVMTNSAMARSSEAGATDRLVGAVASSFEWLRTPEGIQFRFLPEATGTAPPFTMNLTAAQLDQDPQLKALLLDPLATLRTFERLAEAGARVRIEALAGVPVFVLATRDPIELAPGMSAQLTFWISPTSMLVIRMDAAFAVTGADTGGSKTPAFVDFMSDFSYAFDVLIPPGFFVLAPVPPNAARPATVAPRAAAPMAAAPGAQPPPDAAGAQTTAPTTRVIDPMSTIKSNRDFLLR</sequence>
<feature type="region of interest" description="Disordered" evidence="1">
    <location>
        <begin position="24"/>
        <end position="52"/>
    </location>
</feature>
<evidence type="ECO:0000313" key="4">
    <source>
        <dbReference type="Proteomes" id="UP000297535"/>
    </source>
</evidence>
<feature type="chain" id="PRO_5021223481" evidence="2">
    <location>
        <begin position="27"/>
        <end position="343"/>
    </location>
</feature>
<feature type="signal peptide" evidence="2">
    <location>
        <begin position="1"/>
        <end position="26"/>
    </location>
</feature>
<gene>
    <name evidence="3" type="ORF">EU555_29550</name>
</gene>
<dbReference type="Proteomes" id="UP000297535">
    <property type="component" value="Unassembled WGS sequence"/>
</dbReference>
<proteinExistence type="predicted"/>
<keyword evidence="2" id="KW-0732">Signal</keyword>
<feature type="region of interest" description="Disordered" evidence="1">
    <location>
        <begin position="302"/>
        <end position="328"/>
    </location>
</feature>
<dbReference type="EMBL" id="SRLB01000033">
    <property type="protein sequence ID" value="TGD95124.1"/>
    <property type="molecule type" value="Genomic_DNA"/>
</dbReference>
<organism evidence="3 4">
    <name type="scientific">Methylobacterium nonmethylotrophicum</name>
    <dbReference type="NCBI Taxonomy" id="1141884"/>
    <lineage>
        <taxon>Bacteria</taxon>
        <taxon>Pseudomonadati</taxon>
        <taxon>Pseudomonadota</taxon>
        <taxon>Alphaproteobacteria</taxon>
        <taxon>Hyphomicrobiales</taxon>
        <taxon>Methylobacteriaceae</taxon>
        <taxon>Methylobacterium</taxon>
    </lineage>
</organism>
<accession>A0A4Z0NHH5</accession>
<name>A0A4Z0NHH5_9HYPH</name>
<dbReference type="AlphaFoldDB" id="A0A4Z0NHH5"/>
<feature type="compositionally biased region" description="Pro residues" evidence="1">
    <location>
        <begin position="28"/>
        <end position="39"/>
    </location>
</feature>
<comment type="caution">
    <text evidence="3">The sequence shown here is derived from an EMBL/GenBank/DDBJ whole genome shotgun (WGS) entry which is preliminary data.</text>
</comment>
<feature type="compositionally biased region" description="Low complexity" evidence="1">
    <location>
        <begin position="40"/>
        <end position="52"/>
    </location>
</feature>
<feature type="compositionally biased region" description="Low complexity" evidence="1">
    <location>
        <begin position="315"/>
        <end position="325"/>
    </location>
</feature>
<keyword evidence="4" id="KW-1185">Reference proteome</keyword>
<evidence type="ECO:0000256" key="2">
    <source>
        <dbReference type="SAM" id="SignalP"/>
    </source>
</evidence>
<reference evidence="3 4" key="1">
    <citation type="submission" date="2019-04" db="EMBL/GenBank/DDBJ databases">
        <authorList>
            <person name="Feng G."/>
            <person name="Zhu H."/>
        </authorList>
    </citation>
    <scope>NUCLEOTIDE SEQUENCE [LARGE SCALE GENOMIC DNA]</scope>
    <source>
        <strain evidence="3 4">6HR-1</strain>
    </source>
</reference>